<dbReference type="CDD" id="cd00118">
    <property type="entry name" value="LysM"/>
    <property type="match status" value="2"/>
</dbReference>
<reference evidence="4 5" key="1">
    <citation type="journal article" date="2014" name="PLoS ONE">
        <title>Global Analysis of Gene Expression Profiles in Physic Nut (Jatropha curcas L.) Seedlings Exposed to Salt Stress.</title>
        <authorList>
            <person name="Zhang L."/>
            <person name="Zhang C."/>
            <person name="Wu P."/>
            <person name="Chen Y."/>
            <person name="Li M."/>
            <person name="Jiang H."/>
            <person name="Wu G."/>
        </authorList>
    </citation>
    <scope>NUCLEOTIDE SEQUENCE [LARGE SCALE GENOMIC DNA]</scope>
    <source>
        <strain evidence="5">cv. GZQX0401</strain>
        <tissue evidence="4">Young leaves</tissue>
    </source>
</reference>
<feature type="domain" description="LysM" evidence="3">
    <location>
        <begin position="110"/>
        <end position="156"/>
    </location>
</feature>
<evidence type="ECO:0000259" key="3">
    <source>
        <dbReference type="PROSITE" id="PS51782"/>
    </source>
</evidence>
<dbReference type="PROSITE" id="PS51782">
    <property type="entry name" value="LYSM"/>
    <property type="match status" value="2"/>
</dbReference>
<dbReference type="Pfam" id="PF01476">
    <property type="entry name" value="LysM"/>
    <property type="match status" value="3"/>
</dbReference>
<feature type="signal peptide" evidence="2">
    <location>
        <begin position="1"/>
        <end position="27"/>
    </location>
</feature>
<evidence type="ECO:0000256" key="2">
    <source>
        <dbReference type="SAM" id="SignalP"/>
    </source>
</evidence>
<protein>
    <recommendedName>
        <fullName evidence="3">LysM domain-containing protein</fullName>
    </recommendedName>
</protein>
<feature type="domain" description="LysM" evidence="3">
    <location>
        <begin position="175"/>
        <end position="218"/>
    </location>
</feature>
<name>A0A067JJG1_JATCU</name>
<dbReference type="Gene3D" id="3.10.350.10">
    <property type="entry name" value="LysM domain"/>
    <property type="match status" value="2"/>
</dbReference>
<dbReference type="InterPro" id="IPR036779">
    <property type="entry name" value="LysM_dom_sf"/>
</dbReference>
<keyword evidence="2" id="KW-0732">Signal</keyword>
<dbReference type="PANTHER" id="PTHR33734:SF28">
    <property type="entry name" value="LYSM DOMAIN-CONTAINING GPI-ANCHORED PROTEIN 1-LIKE"/>
    <property type="match status" value="1"/>
</dbReference>
<sequence>MKYRIQFPLISLLFIIILTNFLHKTHTKSVIEPCSSSDSCLSLLSYILPFDTQIPEIAFRFKVNISDILAANSINPTAPSITNLIFHSKSFFKIPISCPCVDGIRRSLSTAYIVRAADTIDSIAEGFGGLVSAEQIISTNEINEKNPLVNGQPLVIPLPCTCFNNSNNGVEAVYMSYVVQKGESLERLAMEFGSTVRDLETVNGLVQDLIDPGDILAIPIPACSSANLEWRNESLIVPNGSYALTANNCVKCICLPNNLSLQCLASGVGTKCSHLQCRGSNLFIGQTYIKHTDTSCNVSACVYRGHCGGKIYKSLVTSSNVLCPGKAMSPLASPSFNDPLAPSIALPPLISPSSAPYPTPWNDNNFNISGDGYLLISQVSLHYLLPFHILIYCFFFL</sequence>
<keyword evidence="1" id="KW-0812">Transmembrane</keyword>
<dbReference type="Proteomes" id="UP000027138">
    <property type="component" value="Unassembled WGS sequence"/>
</dbReference>
<dbReference type="AlphaFoldDB" id="A0A067JJG1"/>
<keyword evidence="1" id="KW-0472">Membrane</keyword>
<keyword evidence="1" id="KW-1133">Transmembrane helix</keyword>
<evidence type="ECO:0000256" key="1">
    <source>
        <dbReference type="SAM" id="Phobius"/>
    </source>
</evidence>
<keyword evidence="5" id="KW-1185">Reference proteome</keyword>
<dbReference type="InterPro" id="IPR018392">
    <property type="entry name" value="LysM"/>
</dbReference>
<dbReference type="OrthoDB" id="2107166at2759"/>
<feature type="chain" id="PRO_5001641962" description="LysM domain-containing protein" evidence="2">
    <location>
        <begin position="28"/>
        <end position="397"/>
    </location>
</feature>
<proteinExistence type="predicted"/>
<dbReference type="SMART" id="SM00257">
    <property type="entry name" value="LysM"/>
    <property type="match status" value="2"/>
</dbReference>
<evidence type="ECO:0000313" key="5">
    <source>
        <dbReference type="Proteomes" id="UP000027138"/>
    </source>
</evidence>
<accession>A0A067JJG1</accession>
<organism evidence="4 5">
    <name type="scientific">Jatropha curcas</name>
    <name type="common">Barbados nut</name>
    <dbReference type="NCBI Taxonomy" id="180498"/>
    <lineage>
        <taxon>Eukaryota</taxon>
        <taxon>Viridiplantae</taxon>
        <taxon>Streptophyta</taxon>
        <taxon>Embryophyta</taxon>
        <taxon>Tracheophyta</taxon>
        <taxon>Spermatophyta</taxon>
        <taxon>Magnoliopsida</taxon>
        <taxon>eudicotyledons</taxon>
        <taxon>Gunneridae</taxon>
        <taxon>Pentapetalae</taxon>
        <taxon>rosids</taxon>
        <taxon>fabids</taxon>
        <taxon>Malpighiales</taxon>
        <taxon>Euphorbiaceae</taxon>
        <taxon>Crotonoideae</taxon>
        <taxon>Jatropheae</taxon>
        <taxon>Jatropha</taxon>
    </lineage>
</organism>
<evidence type="ECO:0000313" key="4">
    <source>
        <dbReference type="EMBL" id="KDP20115.1"/>
    </source>
</evidence>
<dbReference type="EMBL" id="KK920209">
    <property type="protein sequence ID" value="KDP20115.1"/>
    <property type="molecule type" value="Genomic_DNA"/>
</dbReference>
<dbReference type="SUPFAM" id="SSF54106">
    <property type="entry name" value="LysM domain"/>
    <property type="match status" value="1"/>
</dbReference>
<dbReference type="PANTHER" id="PTHR33734">
    <property type="entry name" value="LYSM DOMAIN-CONTAINING GPI-ANCHORED PROTEIN 2"/>
    <property type="match status" value="1"/>
</dbReference>
<gene>
    <name evidence="4" type="ORF">JCGZ_05884</name>
</gene>
<feature type="transmembrane region" description="Helical" evidence="1">
    <location>
        <begin position="372"/>
        <end position="395"/>
    </location>
</feature>